<dbReference type="STRING" id="497964.CfE428DRAFT_3331"/>
<dbReference type="InterPro" id="IPR018449">
    <property type="entry name" value="NIL_domain"/>
</dbReference>
<feature type="domain" description="NIL" evidence="1">
    <location>
        <begin position="3"/>
        <end position="74"/>
    </location>
</feature>
<evidence type="ECO:0000313" key="3">
    <source>
        <dbReference type="Proteomes" id="UP000005824"/>
    </source>
</evidence>
<sequence length="81" mass="9281">MKETQRLWLMFPTKLVTRPIIWELGKDFNVVTNIRQASVTEEIGIVSLSLDGEREDIKKAIAWLEKEGVKVEPVEINTIEG</sequence>
<evidence type="ECO:0000259" key="1">
    <source>
        <dbReference type="SMART" id="SM00930"/>
    </source>
</evidence>
<name>B4D343_9BACT</name>
<dbReference type="SMART" id="SM00930">
    <property type="entry name" value="NIL"/>
    <property type="match status" value="1"/>
</dbReference>
<dbReference type="Pfam" id="PF09383">
    <property type="entry name" value="NIL"/>
    <property type="match status" value="1"/>
</dbReference>
<dbReference type="RefSeq" id="WP_006980656.1">
    <property type="nucleotide sequence ID" value="NZ_ABVL01000009.1"/>
</dbReference>
<dbReference type="InterPro" id="IPR045865">
    <property type="entry name" value="ACT-like_dom_sf"/>
</dbReference>
<dbReference type="SUPFAM" id="SSF55021">
    <property type="entry name" value="ACT-like"/>
    <property type="match status" value="1"/>
</dbReference>
<dbReference type="EMBL" id="ABVL01000009">
    <property type="protein sequence ID" value="EDY19154.1"/>
    <property type="molecule type" value="Genomic_DNA"/>
</dbReference>
<dbReference type="AlphaFoldDB" id="B4D343"/>
<gene>
    <name evidence="2" type="ORF">CfE428DRAFT_3331</name>
</gene>
<evidence type="ECO:0000313" key="2">
    <source>
        <dbReference type="EMBL" id="EDY19154.1"/>
    </source>
</evidence>
<keyword evidence="3" id="KW-1185">Reference proteome</keyword>
<dbReference type="eggNOG" id="COG1135">
    <property type="taxonomic scope" value="Bacteria"/>
</dbReference>
<dbReference type="Proteomes" id="UP000005824">
    <property type="component" value="Unassembled WGS sequence"/>
</dbReference>
<dbReference type="Gene3D" id="3.30.70.260">
    <property type="match status" value="1"/>
</dbReference>
<comment type="caution">
    <text evidence="2">The sequence shown here is derived from an EMBL/GenBank/DDBJ whole genome shotgun (WGS) entry which is preliminary data.</text>
</comment>
<dbReference type="InParanoid" id="B4D343"/>
<reference evidence="2 3" key="1">
    <citation type="journal article" date="2011" name="J. Bacteriol.">
        <title>Genome sequence of Chthoniobacter flavus Ellin428, an aerobic heterotrophic soil bacterium.</title>
        <authorList>
            <person name="Kant R."/>
            <person name="van Passel M.W."/>
            <person name="Palva A."/>
            <person name="Lucas S."/>
            <person name="Lapidus A."/>
            <person name="Glavina Del Rio T."/>
            <person name="Dalin E."/>
            <person name="Tice H."/>
            <person name="Bruce D."/>
            <person name="Goodwin L."/>
            <person name="Pitluck S."/>
            <person name="Larimer F.W."/>
            <person name="Land M.L."/>
            <person name="Hauser L."/>
            <person name="Sangwan P."/>
            <person name="de Vos W.M."/>
            <person name="Janssen P.H."/>
            <person name="Smidt H."/>
        </authorList>
    </citation>
    <scope>NUCLEOTIDE SEQUENCE [LARGE SCALE GENOMIC DNA]</scope>
    <source>
        <strain evidence="2 3">Ellin428</strain>
    </source>
</reference>
<accession>B4D343</accession>
<proteinExistence type="predicted"/>
<organism evidence="2 3">
    <name type="scientific">Chthoniobacter flavus Ellin428</name>
    <dbReference type="NCBI Taxonomy" id="497964"/>
    <lineage>
        <taxon>Bacteria</taxon>
        <taxon>Pseudomonadati</taxon>
        <taxon>Verrucomicrobiota</taxon>
        <taxon>Spartobacteria</taxon>
        <taxon>Chthoniobacterales</taxon>
        <taxon>Chthoniobacteraceae</taxon>
        <taxon>Chthoniobacter</taxon>
    </lineage>
</organism>
<protein>
    <submittedName>
        <fullName evidence="2">Iron-sulfur cluster-binding protein</fullName>
    </submittedName>
</protein>